<reference evidence="2" key="1">
    <citation type="journal article" date="2023" name="Mol. Biol. Evol.">
        <title>Third-Generation Sequencing Reveals the Adaptive Role of the Epigenome in Three Deep-Sea Polychaetes.</title>
        <authorList>
            <person name="Perez M."/>
            <person name="Aroh O."/>
            <person name="Sun Y."/>
            <person name="Lan Y."/>
            <person name="Juniper S.K."/>
            <person name="Young C.R."/>
            <person name="Angers B."/>
            <person name="Qian P.Y."/>
        </authorList>
    </citation>
    <scope>NUCLEOTIDE SEQUENCE</scope>
    <source>
        <strain evidence="2">R07B-5</strain>
    </source>
</reference>
<organism evidence="2 3">
    <name type="scientific">Ridgeia piscesae</name>
    <name type="common">Tubeworm</name>
    <dbReference type="NCBI Taxonomy" id="27915"/>
    <lineage>
        <taxon>Eukaryota</taxon>
        <taxon>Metazoa</taxon>
        <taxon>Spiralia</taxon>
        <taxon>Lophotrochozoa</taxon>
        <taxon>Annelida</taxon>
        <taxon>Polychaeta</taxon>
        <taxon>Sedentaria</taxon>
        <taxon>Canalipalpata</taxon>
        <taxon>Sabellida</taxon>
        <taxon>Siboglinidae</taxon>
        <taxon>Ridgeia</taxon>
    </lineage>
</organism>
<sequence>MEKLYVVDIDVGGSGAAGRAETWAATKDVPSCKVVYGMKITGENRLVLVVNGDVDQLTEAIENTESKGSVRCNPLRTYDGFARSVLGVSDTIAKPEAPRVEGDRLYWLHFQVEYKGMTQDQLFQAWKQEAEAALSLRNKGILALFKVVGQREVYALAKVDNSEEMDDISFQLPIMKVMGDNVRISLKEVTFLP</sequence>
<comment type="caution">
    <text evidence="2">The sequence shown here is derived from an EMBL/GenBank/DDBJ whole genome shotgun (WGS) entry which is preliminary data.</text>
</comment>
<feature type="domain" description="Muconolactone isomerase" evidence="1">
    <location>
        <begin position="106"/>
        <end position="182"/>
    </location>
</feature>
<dbReference type="EMBL" id="JAODUO010000015">
    <property type="protein sequence ID" value="KAK2193297.1"/>
    <property type="molecule type" value="Genomic_DNA"/>
</dbReference>
<keyword evidence="3" id="KW-1185">Reference proteome</keyword>
<name>A0AAD9PEF9_RIDPI</name>
<evidence type="ECO:0000313" key="3">
    <source>
        <dbReference type="Proteomes" id="UP001209878"/>
    </source>
</evidence>
<accession>A0AAD9PEF9</accession>
<gene>
    <name evidence="2" type="ORF">NP493_16g12051</name>
</gene>
<dbReference type="InterPro" id="IPR026029">
    <property type="entry name" value="MLI_dom"/>
</dbReference>
<dbReference type="Proteomes" id="UP001209878">
    <property type="component" value="Unassembled WGS sequence"/>
</dbReference>
<dbReference type="InterPro" id="IPR011008">
    <property type="entry name" value="Dimeric_a/b-barrel"/>
</dbReference>
<proteinExistence type="predicted"/>
<dbReference type="Pfam" id="PF02426">
    <property type="entry name" value="MIase"/>
    <property type="match status" value="1"/>
</dbReference>
<dbReference type="Gene3D" id="3.30.70.1060">
    <property type="entry name" value="Dimeric alpha+beta barrel"/>
    <property type="match status" value="1"/>
</dbReference>
<evidence type="ECO:0000259" key="1">
    <source>
        <dbReference type="Pfam" id="PF02426"/>
    </source>
</evidence>
<dbReference type="AlphaFoldDB" id="A0AAD9PEF9"/>
<protein>
    <recommendedName>
        <fullName evidence="1">Muconolactone isomerase domain-containing protein</fullName>
    </recommendedName>
</protein>
<dbReference type="SUPFAM" id="SSF54909">
    <property type="entry name" value="Dimeric alpha+beta barrel"/>
    <property type="match status" value="1"/>
</dbReference>
<evidence type="ECO:0000313" key="2">
    <source>
        <dbReference type="EMBL" id="KAK2193297.1"/>
    </source>
</evidence>